<sequence>MMLSTLVRLMTSLVAASTVTAQLPDRSGSNTVKLLTLNEQREICDSGPVPKELLELRDHFASGQGHRSQRSVSAAEYRSLKPIVVGVYVNVYVRRQSTQVLTKGALSNQMDILNEAFQASNTSFELLGMNTVIDNTWAQGEDMTNLHISNYRGNASTLNLHIIESINTLKNKNGHCTFPPTKNFTVDGCVISTRVIPGAPGHTDSVTFRGKALIHLLGHWFGLWHTTIGGCDATDPLVFDIPASQPTYGCYLKADTCPDKPGNDPIHNYMGFNTEACKHEFSVGQAIRMRMFWDLFRAQGRRRTPLTLPILKPAYLGAKKPFYAVSLDNMQAVSTLCAPDRNGLVRVSLEKQCGTDWYCQLELYKLSGENYPDWKACRADRMWPGSSDDIKDGLLDGVGAHGFEGR</sequence>
<keyword evidence="4" id="KW-0479">Metal-binding</keyword>
<evidence type="ECO:0000256" key="5">
    <source>
        <dbReference type="ARBA" id="ARBA00022729"/>
    </source>
</evidence>
<feature type="domain" description="Peptidase M43 pregnancy-associated plasma-A" evidence="11">
    <location>
        <begin position="154"/>
        <end position="292"/>
    </location>
</feature>
<evidence type="ECO:0000313" key="12">
    <source>
        <dbReference type="EMBL" id="KAF4594728.1"/>
    </source>
</evidence>
<feature type="signal peptide" evidence="10">
    <location>
        <begin position="1"/>
        <end position="21"/>
    </location>
</feature>
<dbReference type="PANTHER" id="PTHR47466:SF1">
    <property type="entry name" value="METALLOPROTEASE MEP1 (AFU_ORTHOLOGUE AFUA_1G07730)-RELATED"/>
    <property type="match status" value="1"/>
</dbReference>
<evidence type="ECO:0000256" key="6">
    <source>
        <dbReference type="ARBA" id="ARBA00022801"/>
    </source>
</evidence>
<evidence type="ECO:0000313" key="13">
    <source>
        <dbReference type="Proteomes" id="UP000562929"/>
    </source>
</evidence>
<dbReference type="SUPFAM" id="SSF55486">
    <property type="entry name" value="Metalloproteases ('zincins'), catalytic domain"/>
    <property type="match status" value="1"/>
</dbReference>
<evidence type="ECO:0000256" key="7">
    <source>
        <dbReference type="ARBA" id="ARBA00022833"/>
    </source>
</evidence>
<dbReference type="OrthoDB" id="536211at2759"/>
<keyword evidence="3 12" id="KW-0645">Protease</keyword>
<comment type="function">
    <text evidence="1">Secreted metalloproteinase that allows assimilation of proteinaceous substrates.</text>
</comment>
<dbReference type="AlphaFoldDB" id="A0A8H4QC85"/>
<keyword evidence="8 12" id="KW-0482">Metalloprotease</keyword>
<keyword evidence="5 10" id="KW-0732">Signal</keyword>
<dbReference type="Pfam" id="PF05572">
    <property type="entry name" value="Peptidase_M43"/>
    <property type="match status" value="1"/>
</dbReference>
<dbReference type="InterPro" id="IPR008754">
    <property type="entry name" value="Peptidase_M43"/>
</dbReference>
<dbReference type="GO" id="GO:0006508">
    <property type="term" value="P:proteolysis"/>
    <property type="evidence" value="ECO:0007669"/>
    <property type="project" value="UniProtKB-KW"/>
</dbReference>
<evidence type="ECO:0000256" key="8">
    <source>
        <dbReference type="ARBA" id="ARBA00023049"/>
    </source>
</evidence>
<organism evidence="12 13">
    <name type="scientific">Ophiocordyceps camponoti-floridani</name>
    <dbReference type="NCBI Taxonomy" id="2030778"/>
    <lineage>
        <taxon>Eukaryota</taxon>
        <taxon>Fungi</taxon>
        <taxon>Dikarya</taxon>
        <taxon>Ascomycota</taxon>
        <taxon>Pezizomycotina</taxon>
        <taxon>Sordariomycetes</taxon>
        <taxon>Hypocreomycetidae</taxon>
        <taxon>Hypocreales</taxon>
        <taxon>Ophiocordycipitaceae</taxon>
        <taxon>Ophiocordyceps</taxon>
    </lineage>
</organism>
<reference evidence="12 13" key="1">
    <citation type="journal article" date="2020" name="G3 (Bethesda)">
        <title>Genetic Underpinnings of Host Manipulation by Ophiocordyceps as Revealed by Comparative Transcriptomics.</title>
        <authorList>
            <person name="Will I."/>
            <person name="Das B."/>
            <person name="Trinh T."/>
            <person name="Brachmann A."/>
            <person name="Ohm R.A."/>
            <person name="de Bekker C."/>
        </authorList>
    </citation>
    <scope>NUCLEOTIDE SEQUENCE [LARGE SCALE GENOMIC DNA]</scope>
    <source>
        <strain evidence="12 13">EC05</strain>
    </source>
</reference>
<dbReference type="GO" id="GO:0008237">
    <property type="term" value="F:metallopeptidase activity"/>
    <property type="evidence" value="ECO:0007669"/>
    <property type="project" value="UniProtKB-KW"/>
</dbReference>
<dbReference type="InterPro" id="IPR024079">
    <property type="entry name" value="MetalloPept_cat_dom_sf"/>
</dbReference>
<proteinExistence type="inferred from homology"/>
<evidence type="ECO:0000259" key="11">
    <source>
        <dbReference type="Pfam" id="PF05572"/>
    </source>
</evidence>
<name>A0A8H4QC85_9HYPO</name>
<evidence type="ECO:0000256" key="1">
    <source>
        <dbReference type="ARBA" id="ARBA00003174"/>
    </source>
</evidence>
<dbReference type="EMBL" id="JAACLJ010000001">
    <property type="protein sequence ID" value="KAF4594728.1"/>
    <property type="molecule type" value="Genomic_DNA"/>
</dbReference>
<evidence type="ECO:0000256" key="2">
    <source>
        <dbReference type="ARBA" id="ARBA00008721"/>
    </source>
</evidence>
<evidence type="ECO:0000256" key="4">
    <source>
        <dbReference type="ARBA" id="ARBA00022723"/>
    </source>
</evidence>
<accession>A0A8H4QC85</accession>
<protein>
    <submittedName>
        <fullName evidence="12">Putative metalloprotease MEP1</fullName>
    </submittedName>
</protein>
<evidence type="ECO:0000256" key="10">
    <source>
        <dbReference type="SAM" id="SignalP"/>
    </source>
</evidence>
<dbReference type="Gene3D" id="3.40.390.10">
    <property type="entry name" value="Collagenase (Catalytic Domain)"/>
    <property type="match status" value="1"/>
</dbReference>
<dbReference type="Proteomes" id="UP000562929">
    <property type="component" value="Unassembled WGS sequence"/>
</dbReference>
<comment type="similarity">
    <text evidence="2">Belongs to the peptidase M43B family.</text>
</comment>
<dbReference type="PANTHER" id="PTHR47466">
    <property type="match status" value="1"/>
</dbReference>
<comment type="caution">
    <text evidence="12">The sequence shown here is derived from an EMBL/GenBank/DDBJ whole genome shotgun (WGS) entry which is preliminary data.</text>
</comment>
<evidence type="ECO:0000256" key="9">
    <source>
        <dbReference type="ARBA" id="ARBA00023157"/>
    </source>
</evidence>
<gene>
    <name evidence="12" type="ORF">GQ602_000341</name>
</gene>
<evidence type="ECO:0000256" key="3">
    <source>
        <dbReference type="ARBA" id="ARBA00022670"/>
    </source>
</evidence>
<keyword evidence="9" id="KW-1015">Disulfide bond</keyword>
<keyword evidence="7" id="KW-0862">Zinc</keyword>
<keyword evidence="13" id="KW-1185">Reference proteome</keyword>
<keyword evidence="6" id="KW-0378">Hydrolase</keyword>
<feature type="chain" id="PRO_5034689675" evidence="10">
    <location>
        <begin position="22"/>
        <end position="406"/>
    </location>
</feature>
<dbReference type="GO" id="GO:0046872">
    <property type="term" value="F:metal ion binding"/>
    <property type="evidence" value="ECO:0007669"/>
    <property type="project" value="UniProtKB-KW"/>
</dbReference>